<proteinExistence type="predicted"/>
<dbReference type="GO" id="GO:0007165">
    <property type="term" value="P:signal transduction"/>
    <property type="evidence" value="ECO:0007669"/>
    <property type="project" value="InterPro"/>
</dbReference>
<name>A0A844GWU9_9CHRO</name>
<evidence type="ECO:0000259" key="1">
    <source>
        <dbReference type="PROSITE" id="PS50851"/>
    </source>
</evidence>
<dbReference type="Gene3D" id="2.40.50.180">
    <property type="entry name" value="CheA-289, Domain 4"/>
    <property type="match status" value="1"/>
</dbReference>
<protein>
    <recommendedName>
        <fullName evidence="1">CheW-like domain-containing protein</fullName>
    </recommendedName>
</protein>
<feature type="domain" description="CheW-like" evidence="1">
    <location>
        <begin position="1"/>
        <end position="148"/>
    </location>
</feature>
<dbReference type="RefSeq" id="WP_155083552.1">
    <property type="nucleotide sequence ID" value="NZ_WMIA01000006.1"/>
</dbReference>
<sequence length="149" mass="16753">MDYFIVELTNQKKIAIPLEQIQEVITVNYADICPIPGVKNSLLGLISQRGILLWLLDLSLLLQNIPSFSNRLSSSTILVTKLGKNNVGLIVKKLGEIKDFLQDKITQDNLGQSLPIPLLSEYVDNFIQDETELLPILNMNNIQTYLNSN</sequence>
<dbReference type="InterPro" id="IPR036061">
    <property type="entry name" value="CheW-like_dom_sf"/>
</dbReference>
<gene>
    <name evidence="2" type="ORF">GGC33_06970</name>
</gene>
<evidence type="ECO:0000313" key="2">
    <source>
        <dbReference type="EMBL" id="MTF38665.1"/>
    </source>
</evidence>
<dbReference type="SMART" id="SM00260">
    <property type="entry name" value="CheW"/>
    <property type="match status" value="1"/>
</dbReference>
<dbReference type="Proteomes" id="UP000437131">
    <property type="component" value="Unassembled WGS sequence"/>
</dbReference>
<dbReference type="PANTHER" id="PTHR22617">
    <property type="entry name" value="CHEMOTAXIS SENSOR HISTIDINE KINASE-RELATED"/>
    <property type="match status" value="1"/>
</dbReference>
<dbReference type="PANTHER" id="PTHR22617:SF23">
    <property type="entry name" value="CHEMOTAXIS PROTEIN CHEW"/>
    <property type="match status" value="1"/>
</dbReference>
<dbReference type="InterPro" id="IPR002545">
    <property type="entry name" value="CheW-lke_dom"/>
</dbReference>
<dbReference type="GO" id="GO:0006935">
    <property type="term" value="P:chemotaxis"/>
    <property type="evidence" value="ECO:0007669"/>
    <property type="project" value="InterPro"/>
</dbReference>
<accession>A0A844GWU9</accession>
<dbReference type="GO" id="GO:0005829">
    <property type="term" value="C:cytosol"/>
    <property type="evidence" value="ECO:0007669"/>
    <property type="project" value="TreeGrafter"/>
</dbReference>
<dbReference type="EMBL" id="WMIA01000006">
    <property type="protein sequence ID" value="MTF38665.1"/>
    <property type="molecule type" value="Genomic_DNA"/>
</dbReference>
<organism evidence="2 3">
    <name type="scientific">Cyanobacterium aponinum 0216</name>
    <dbReference type="NCBI Taxonomy" id="2676140"/>
    <lineage>
        <taxon>Bacteria</taxon>
        <taxon>Bacillati</taxon>
        <taxon>Cyanobacteriota</taxon>
        <taxon>Cyanophyceae</taxon>
        <taxon>Oscillatoriophycideae</taxon>
        <taxon>Chroococcales</taxon>
        <taxon>Geminocystaceae</taxon>
        <taxon>Cyanobacterium</taxon>
    </lineage>
</organism>
<reference evidence="2 3" key="1">
    <citation type="submission" date="2019-11" db="EMBL/GenBank/DDBJ databases">
        <title>Isolation of a new High Light Tolerant Cyanobacteria.</title>
        <authorList>
            <person name="Dobson Z."/>
            <person name="Vaughn N."/>
            <person name="Vaughn M."/>
            <person name="Fromme P."/>
            <person name="Mazor Y."/>
        </authorList>
    </citation>
    <scope>NUCLEOTIDE SEQUENCE [LARGE SCALE GENOMIC DNA]</scope>
    <source>
        <strain evidence="2 3">0216</strain>
    </source>
</reference>
<dbReference type="PROSITE" id="PS50851">
    <property type="entry name" value="CHEW"/>
    <property type="match status" value="1"/>
</dbReference>
<dbReference type="Gene3D" id="2.30.30.40">
    <property type="entry name" value="SH3 Domains"/>
    <property type="match status" value="1"/>
</dbReference>
<comment type="caution">
    <text evidence="2">The sequence shown here is derived from an EMBL/GenBank/DDBJ whole genome shotgun (WGS) entry which is preliminary data.</text>
</comment>
<dbReference type="InterPro" id="IPR039315">
    <property type="entry name" value="CheW"/>
</dbReference>
<dbReference type="SUPFAM" id="SSF50341">
    <property type="entry name" value="CheW-like"/>
    <property type="match status" value="1"/>
</dbReference>
<dbReference type="AlphaFoldDB" id="A0A844GWU9"/>
<dbReference type="Pfam" id="PF01584">
    <property type="entry name" value="CheW"/>
    <property type="match status" value="1"/>
</dbReference>
<evidence type="ECO:0000313" key="3">
    <source>
        <dbReference type="Proteomes" id="UP000437131"/>
    </source>
</evidence>